<dbReference type="InParanoid" id="A0A316W5P8"/>
<protein>
    <submittedName>
        <fullName evidence="1">Uncharacterized protein</fullName>
    </submittedName>
</protein>
<keyword evidence="2" id="KW-1185">Reference proteome</keyword>
<dbReference type="AlphaFoldDB" id="A0A316W5P8"/>
<dbReference type="GeneID" id="37031930"/>
<dbReference type="RefSeq" id="XP_025370135.1">
    <property type="nucleotide sequence ID" value="XM_025510060.1"/>
</dbReference>
<evidence type="ECO:0000313" key="1">
    <source>
        <dbReference type="EMBL" id="PWN42975.1"/>
    </source>
</evidence>
<sequence>MARERKATTTCRSAHAVQAFLLLSSYRGSSQIRRKTTRHSIYTKRAQYMRPSSLSRRAATNKAVGIESWLSLKGLLGRLMHSDWRYTK</sequence>
<dbReference type="EMBL" id="KZ819374">
    <property type="protein sequence ID" value="PWN42975.1"/>
    <property type="molecule type" value="Genomic_DNA"/>
</dbReference>
<organism evidence="1 2">
    <name type="scientific">Ceraceosorus guamensis</name>
    <dbReference type="NCBI Taxonomy" id="1522189"/>
    <lineage>
        <taxon>Eukaryota</taxon>
        <taxon>Fungi</taxon>
        <taxon>Dikarya</taxon>
        <taxon>Basidiomycota</taxon>
        <taxon>Ustilaginomycotina</taxon>
        <taxon>Exobasidiomycetes</taxon>
        <taxon>Ceraceosorales</taxon>
        <taxon>Ceraceosoraceae</taxon>
        <taxon>Ceraceosorus</taxon>
    </lineage>
</organism>
<evidence type="ECO:0000313" key="2">
    <source>
        <dbReference type="Proteomes" id="UP000245783"/>
    </source>
</evidence>
<name>A0A316W5P8_9BASI</name>
<gene>
    <name evidence="1" type="ORF">IE81DRAFT_107669</name>
</gene>
<dbReference type="Proteomes" id="UP000245783">
    <property type="component" value="Unassembled WGS sequence"/>
</dbReference>
<proteinExistence type="predicted"/>
<accession>A0A316W5P8</accession>
<reference evidence="1 2" key="1">
    <citation type="journal article" date="2018" name="Mol. Biol. Evol.">
        <title>Broad Genomic Sampling Reveals a Smut Pathogenic Ancestry of the Fungal Clade Ustilaginomycotina.</title>
        <authorList>
            <person name="Kijpornyongpan T."/>
            <person name="Mondo S.J."/>
            <person name="Barry K."/>
            <person name="Sandor L."/>
            <person name="Lee J."/>
            <person name="Lipzen A."/>
            <person name="Pangilinan J."/>
            <person name="LaButti K."/>
            <person name="Hainaut M."/>
            <person name="Henrissat B."/>
            <person name="Grigoriev I.V."/>
            <person name="Spatafora J.W."/>
            <person name="Aime M.C."/>
        </authorList>
    </citation>
    <scope>NUCLEOTIDE SEQUENCE [LARGE SCALE GENOMIC DNA]</scope>
    <source>
        <strain evidence="1 2">MCA 4658</strain>
    </source>
</reference>